<evidence type="ECO:0000256" key="7">
    <source>
        <dbReference type="ARBA" id="ARBA00019357"/>
    </source>
</evidence>
<comment type="caution">
    <text evidence="24">The sequence shown here is derived from an EMBL/GenBank/DDBJ whole genome shotgun (WGS) entry which is preliminary data.</text>
</comment>
<evidence type="ECO:0000256" key="8">
    <source>
        <dbReference type="ARBA" id="ARBA00022598"/>
    </source>
</evidence>
<evidence type="ECO:0000256" key="1">
    <source>
        <dbReference type="ARBA" id="ARBA00002714"/>
    </source>
</evidence>
<comment type="similarity">
    <text evidence="4 21">Belongs to the folylpolyglutamate synthase family.</text>
</comment>
<comment type="pathway">
    <text evidence="2">Cofactor biosynthesis; tetrahydrofolate biosynthesis; 7,8-dihydrofolate from 2-amino-4-hydroxy-6-hydroxymethyl-7,8-dihydropteridine diphosphate and 4-aminobenzoate: step 2/2.</text>
</comment>
<dbReference type="SUPFAM" id="SSF53244">
    <property type="entry name" value="MurD-like peptide ligases, peptide-binding domain"/>
    <property type="match status" value="1"/>
</dbReference>
<organism evidence="24 25">
    <name type="scientific">Pseudoteredinibacter isoporae</name>
    <dbReference type="NCBI Taxonomy" id="570281"/>
    <lineage>
        <taxon>Bacteria</taxon>
        <taxon>Pseudomonadati</taxon>
        <taxon>Pseudomonadota</taxon>
        <taxon>Gammaproteobacteria</taxon>
        <taxon>Cellvibrionales</taxon>
        <taxon>Cellvibrionaceae</taxon>
        <taxon>Pseudoteredinibacter</taxon>
    </lineage>
</organism>
<dbReference type="UniPathway" id="UPA00077">
    <property type="reaction ID" value="UER00157"/>
</dbReference>
<dbReference type="EC" id="6.3.2.17" evidence="6"/>
<dbReference type="RefSeq" id="WP_166848093.1">
    <property type="nucleotide sequence ID" value="NZ_JAAONY010000003.1"/>
</dbReference>
<dbReference type="EC" id="6.3.2.12" evidence="5"/>
<proteinExistence type="inferred from homology"/>
<dbReference type="GO" id="GO:0005524">
    <property type="term" value="F:ATP binding"/>
    <property type="evidence" value="ECO:0007669"/>
    <property type="project" value="UniProtKB-KW"/>
</dbReference>
<evidence type="ECO:0000256" key="16">
    <source>
        <dbReference type="ARBA" id="ARBA00032510"/>
    </source>
</evidence>
<comment type="pathway">
    <text evidence="3">Cofactor biosynthesis; tetrahydrofolylpolyglutamate biosynthesis.</text>
</comment>
<evidence type="ECO:0000256" key="21">
    <source>
        <dbReference type="PIRNR" id="PIRNR001563"/>
    </source>
</evidence>
<name>A0A7X0JW90_9GAMM</name>
<comment type="catalytic activity">
    <reaction evidence="17">
        <text>(6S)-5,6,7,8-tetrahydrofolyl-(gamma-L-Glu)(n) + L-glutamate + ATP = (6S)-5,6,7,8-tetrahydrofolyl-(gamma-L-Glu)(n+1) + ADP + phosphate + H(+)</text>
        <dbReference type="Rhea" id="RHEA:10580"/>
        <dbReference type="Rhea" id="RHEA-COMP:14738"/>
        <dbReference type="Rhea" id="RHEA-COMP:14740"/>
        <dbReference type="ChEBI" id="CHEBI:15378"/>
        <dbReference type="ChEBI" id="CHEBI:29985"/>
        <dbReference type="ChEBI" id="CHEBI:30616"/>
        <dbReference type="ChEBI" id="CHEBI:43474"/>
        <dbReference type="ChEBI" id="CHEBI:141005"/>
        <dbReference type="ChEBI" id="CHEBI:456216"/>
        <dbReference type="EC" id="6.3.2.17"/>
    </reaction>
</comment>
<dbReference type="Proteomes" id="UP000528457">
    <property type="component" value="Unassembled WGS sequence"/>
</dbReference>
<dbReference type="FunCoup" id="A0A7X0JW90">
    <property type="interactions" value="677"/>
</dbReference>
<evidence type="ECO:0000313" key="24">
    <source>
        <dbReference type="EMBL" id="MBB6523357.1"/>
    </source>
</evidence>
<dbReference type="InterPro" id="IPR036565">
    <property type="entry name" value="Mur-like_cat_sf"/>
</dbReference>
<evidence type="ECO:0000256" key="5">
    <source>
        <dbReference type="ARBA" id="ARBA00013023"/>
    </source>
</evidence>
<feature type="domain" description="Mur ligase central" evidence="23">
    <location>
        <begin position="53"/>
        <end position="249"/>
    </location>
</feature>
<evidence type="ECO:0000256" key="4">
    <source>
        <dbReference type="ARBA" id="ARBA00008276"/>
    </source>
</evidence>
<comment type="function">
    <text evidence="1">Functions in two distinct reactions of the de novo folate biosynthetic pathway. Catalyzes the addition of a glutamate residue to dihydropteroate (7,8-dihydropteroate or H2Pte) to form dihydrofolate (7,8-dihydrofolate monoglutamate or H2Pte-Glu). Also catalyzes successive additions of L-glutamate to tetrahydrofolate or 10-formyltetrahydrofolate or 5,10-methylenetetrahydrofolate, leading to folylpolyglutamate derivatives.</text>
</comment>
<dbReference type="InterPro" id="IPR001645">
    <property type="entry name" value="Folylpolyglutamate_synth"/>
</dbReference>
<sequence>MSLTPTQRTLSEWLDYIESVHPSEIEMGLSRVRTVAERMGLMTAMAERTVITIAGTNGKGSCVASLEALFAEHPQKPSFAAYTSPHFLHFNERIRLNGEPAQDEAISQAFAEIDSARDDISLSYFEFATLAALKVFADAGSDYVILEVGLGGRLDAVNIIDADIAIVTSIALDHQDWLGSDLQQIGREKAGIFRGGRVAISASPDVPSSVEEVARELGAKHWQANQHFDYQVNAGRVKMQLNEREFEMTKPGLPVPSVVAAVLSVELLGMWPGDERVARAFDHIQLTGRCQRINWLGRELILDVAHNPAASEHLQTQLFEESDKPPFLVLGAMADKDLPGILKPWATCVKRAYACDLPNTPRAATAKLLYSELAEVGIPAAEAGTVRQAMEDLRESSQEGDRIIIMGSFFTVAAALSYLDDSSKSPDGNP</sequence>
<dbReference type="GO" id="GO:0046656">
    <property type="term" value="P:folic acid biosynthetic process"/>
    <property type="evidence" value="ECO:0007669"/>
    <property type="project" value="UniProtKB-KW"/>
</dbReference>
<keyword evidence="13" id="KW-0289">Folate biosynthesis</keyword>
<evidence type="ECO:0000256" key="9">
    <source>
        <dbReference type="ARBA" id="ARBA00022723"/>
    </source>
</evidence>
<evidence type="ECO:0000259" key="23">
    <source>
        <dbReference type="Pfam" id="PF08245"/>
    </source>
</evidence>
<comment type="catalytic activity">
    <reaction evidence="19">
        <text>(6R)-5,10-methylenetetrahydrofolyl-(gamma-L-Glu)(n) + L-glutamate + ATP = (6R)-5,10-methylenetetrahydrofolyl-(gamma-L-Glu)(n+1) + ADP + phosphate + H(+)</text>
        <dbReference type="Rhea" id="RHEA:51912"/>
        <dbReference type="Rhea" id="RHEA-COMP:13257"/>
        <dbReference type="Rhea" id="RHEA-COMP:13258"/>
        <dbReference type="ChEBI" id="CHEBI:15378"/>
        <dbReference type="ChEBI" id="CHEBI:29985"/>
        <dbReference type="ChEBI" id="CHEBI:30616"/>
        <dbReference type="ChEBI" id="CHEBI:43474"/>
        <dbReference type="ChEBI" id="CHEBI:136572"/>
        <dbReference type="ChEBI" id="CHEBI:456216"/>
        <dbReference type="EC" id="6.3.2.17"/>
    </reaction>
</comment>
<evidence type="ECO:0000256" key="17">
    <source>
        <dbReference type="ARBA" id="ARBA00047493"/>
    </source>
</evidence>
<comment type="catalytic activity">
    <reaction evidence="18">
        <text>10-formyltetrahydrofolyl-(gamma-L-Glu)(n) + L-glutamate + ATP = 10-formyltetrahydrofolyl-(gamma-L-Glu)(n+1) + ADP + phosphate + H(+)</text>
        <dbReference type="Rhea" id="RHEA:51904"/>
        <dbReference type="Rhea" id="RHEA-COMP:13088"/>
        <dbReference type="Rhea" id="RHEA-COMP:14300"/>
        <dbReference type="ChEBI" id="CHEBI:15378"/>
        <dbReference type="ChEBI" id="CHEBI:29985"/>
        <dbReference type="ChEBI" id="CHEBI:30616"/>
        <dbReference type="ChEBI" id="CHEBI:43474"/>
        <dbReference type="ChEBI" id="CHEBI:134413"/>
        <dbReference type="ChEBI" id="CHEBI:456216"/>
        <dbReference type="EC" id="6.3.2.17"/>
    </reaction>
</comment>
<dbReference type="InterPro" id="IPR036615">
    <property type="entry name" value="Mur_ligase_C_dom_sf"/>
</dbReference>
<dbReference type="NCBIfam" id="TIGR01499">
    <property type="entry name" value="folC"/>
    <property type="match status" value="1"/>
</dbReference>
<evidence type="ECO:0000256" key="2">
    <source>
        <dbReference type="ARBA" id="ARBA00004799"/>
    </source>
</evidence>
<evidence type="ECO:0000256" key="6">
    <source>
        <dbReference type="ARBA" id="ARBA00013025"/>
    </source>
</evidence>
<keyword evidence="8 21" id="KW-0436">Ligase</keyword>
<dbReference type="GO" id="GO:0004326">
    <property type="term" value="F:tetrahydrofolylpolyglutamate synthase activity"/>
    <property type="evidence" value="ECO:0007669"/>
    <property type="project" value="UniProtKB-EC"/>
</dbReference>
<dbReference type="PANTHER" id="PTHR11136:SF0">
    <property type="entry name" value="DIHYDROFOLATE SYNTHETASE-RELATED"/>
    <property type="match status" value="1"/>
</dbReference>
<protein>
    <recommendedName>
        <fullName evidence="7">Dihydrofolate synthase/folylpolyglutamate synthase</fullName>
        <ecNumber evidence="5">6.3.2.12</ecNumber>
        <ecNumber evidence="6">6.3.2.17</ecNumber>
    </recommendedName>
    <alternativeName>
        <fullName evidence="16">Folylpoly-gamma-glutamate synthetase-dihydrofolate synthetase</fullName>
    </alternativeName>
    <alternativeName>
        <fullName evidence="14">Folylpolyglutamate synthetase</fullName>
    </alternativeName>
    <alternativeName>
        <fullName evidence="15">Tetrahydrofolylpolyglutamate synthase</fullName>
    </alternativeName>
</protein>
<evidence type="ECO:0000256" key="13">
    <source>
        <dbReference type="ARBA" id="ARBA00022909"/>
    </source>
</evidence>
<keyword evidence="25" id="KW-1185">Reference proteome</keyword>
<evidence type="ECO:0000259" key="22">
    <source>
        <dbReference type="Pfam" id="PF02875"/>
    </source>
</evidence>
<evidence type="ECO:0000256" key="11">
    <source>
        <dbReference type="ARBA" id="ARBA00022840"/>
    </source>
</evidence>
<dbReference type="EMBL" id="JACHHT010000003">
    <property type="protein sequence ID" value="MBB6523357.1"/>
    <property type="molecule type" value="Genomic_DNA"/>
</dbReference>
<dbReference type="PIRSF" id="PIRSF001563">
    <property type="entry name" value="Folylpolyglu_synth"/>
    <property type="match status" value="1"/>
</dbReference>
<evidence type="ECO:0000256" key="20">
    <source>
        <dbReference type="ARBA" id="ARBA00049161"/>
    </source>
</evidence>
<dbReference type="Gene3D" id="3.90.190.20">
    <property type="entry name" value="Mur ligase, C-terminal domain"/>
    <property type="match status" value="1"/>
</dbReference>
<keyword evidence="11 21" id="KW-0067">ATP-binding</keyword>
<dbReference type="Gene3D" id="3.40.1190.10">
    <property type="entry name" value="Mur-like, catalytic domain"/>
    <property type="match status" value="1"/>
</dbReference>
<evidence type="ECO:0000256" key="15">
    <source>
        <dbReference type="ARBA" id="ARBA00030592"/>
    </source>
</evidence>
<evidence type="ECO:0000256" key="3">
    <source>
        <dbReference type="ARBA" id="ARBA00005150"/>
    </source>
</evidence>
<accession>A0A7X0JW90</accession>
<evidence type="ECO:0000256" key="12">
    <source>
        <dbReference type="ARBA" id="ARBA00022842"/>
    </source>
</evidence>
<dbReference type="GO" id="GO:0046872">
    <property type="term" value="F:metal ion binding"/>
    <property type="evidence" value="ECO:0007669"/>
    <property type="project" value="UniProtKB-KW"/>
</dbReference>
<feature type="domain" description="Mur ligase C-terminal" evidence="22">
    <location>
        <begin position="288"/>
        <end position="409"/>
    </location>
</feature>
<dbReference type="SUPFAM" id="SSF53623">
    <property type="entry name" value="MurD-like peptide ligases, catalytic domain"/>
    <property type="match status" value="1"/>
</dbReference>
<dbReference type="PANTHER" id="PTHR11136">
    <property type="entry name" value="FOLYLPOLYGLUTAMATE SYNTHASE-RELATED"/>
    <property type="match status" value="1"/>
</dbReference>
<keyword evidence="9" id="KW-0479">Metal-binding</keyword>
<reference evidence="24 25" key="1">
    <citation type="submission" date="2020-08" db="EMBL/GenBank/DDBJ databases">
        <title>Genomic Encyclopedia of Type Strains, Phase IV (KMG-IV): sequencing the most valuable type-strain genomes for metagenomic binning, comparative biology and taxonomic classification.</title>
        <authorList>
            <person name="Goeker M."/>
        </authorList>
    </citation>
    <scope>NUCLEOTIDE SEQUENCE [LARGE SCALE GENOMIC DNA]</scope>
    <source>
        <strain evidence="24 25">DSM 22368</strain>
    </source>
</reference>
<evidence type="ECO:0000256" key="10">
    <source>
        <dbReference type="ARBA" id="ARBA00022741"/>
    </source>
</evidence>
<evidence type="ECO:0000256" key="19">
    <source>
        <dbReference type="ARBA" id="ARBA00049035"/>
    </source>
</evidence>
<evidence type="ECO:0000256" key="18">
    <source>
        <dbReference type="ARBA" id="ARBA00047808"/>
    </source>
</evidence>
<dbReference type="InterPro" id="IPR013221">
    <property type="entry name" value="Mur_ligase_cen"/>
</dbReference>
<comment type="catalytic activity">
    <reaction evidence="20">
        <text>7,8-dihydropteroate + L-glutamate + ATP = 7,8-dihydrofolate + ADP + phosphate + H(+)</text>
        <dbReference type="Rhea" id="RHEA:23584"/>
        <dbReference type="ChEBI" id="CHEBI:15378"/>
        <dbReference type="ChEBI" id="CHEBI:17839"/>
        <dbReference type="ChEBI" id="CHEBI:29985"/>
        <dbReference type="ChEBI" id="CHEBI:30616"/>
        <dbReference type="ChEBI" id="CHEBI:43474"/>
        <dbReference type="ChEBI" id="CHEBI:57451"/>
        <dbReference type="ChEBI" id="CHEBI:456216"/>
        <dbReference type="EC" id="6.3.2.12"/>
    </reaction>
</comment>
<dbReference type="InterPro" id="IPR004101">
    <property type="entry name" value="Mur_ligase_C"/>
</dbReference>
<keyword evidence="12" id="KW-0460">Magnesium</keyword>
<evidence type="ECO:0000256" key="14">
    <source>
        <dbReference type="ARBA" id="ARBA00030048"/>
    </source>
</evidence>
<gene>
    <name evidence="24" type="ORF">HNR48_003659</name>
</gene>
<dbReference type="Pfam" id="PF08245">
    <property type="entry name" value="Mur_ligase_M"/>
    <property type="match status" value="1"/>
</dbReference>
<keyword evidence="10 21" id="KW-0547">Nucleotide-binding</keyword>
<dbReference type="GO" id="GO:0008841">
    <property type="term" value="F:dihydrofolate synthase activity"/>
    <property type="evidence" value="ECO:0007669"/>
    <property type="project" value="UniProtKB-EC"/>
</dbReference>
<dbReference type="AlphaFoldDB" id="A0A7X0JW90"/>
<dbReference type="GO" id="GO:0005737">
    <property type="term" value="C:cytoplasm"/>
    <property type="evidence" value="ECO:0007669"/>
    <property type="project" value="TreeGrafter"/>
</dbReference>
<dbReference type="InParanoid" id="A0A7X0JW90"/>
<evidence type="ECO:0000313" key="25">
    <source>
        <dbReference type="Proteomes" id="UP000528457"/>
    </source>
</evidence>
<dbReference type="Pfam" id="PF02875">
    <property type="entry name" value="Mur_ligase_C"/>
    <property type="match status" value="1"/>
</dbReference>
<dbReference type="GO" id="GO:0046654">
    <property type="term" value="P:tetrahydrofolate biosynthetic process"/>
    <property type="evidence" value="ECO:0007669"/>
    <property type="project" value="UniProtKB-UniPathway"/>
</dbReference>